<dbReference type="GO" id="GO:0005525">
    <property type="term" value="F:GTP binding"/>
    <property type="evidence" value="ECO:0007669"/>
    <property type="project" value="UniProtKB-KW"/>
</dbReference>
<proteinExistence type="inferred from homology"/>
<protein>
    <recommendedName>
        <fullName evidence="2">small monomeric GTPase</fullName>
        <ecNumber evidence="2">3.6.5.2</ecNumber>
    </recommendedName>
</protein>
<sequence length="380" mass="42174">MPPPFLAHHTLPIHPPKSWDSRRGAMASRGGSGSFLPPPPTSEGGLGGIAKGGGEEGGGGRGRVSPDRSRTRRSFWEDDEGAGLSRARLQGDLERRENSGNRSASFTPDHQPGAEVSSSTPVKMEANVVVLGADSVGKSALTVRFLTKRFIGEYGDMESIYTHSLAVEGKEILFHIWDFPCSQEKSEENSSKEKCIQWADGFVLVYSICDRASFNSVQSKVQFIKATKEGPSQEKVPIVIVGNKRDLHHHREVSSEEGRLLALSTDCEFYEVSAAEAYHGAVMVFHGLAERIWEAKLALKKGTGIRNIVKSLIEGKEKGKMERKKRRGEGRRGKERKEKKKEGRGKKRKIEDRKERKEKKRKIDEGKEGKIEEGKGRKGR</sequence>
<dbReference type="SMART" id="SM00174">
    <property type="entry name" value="RHO"/>
    <property type="match status" value="1"/>
</dbReference>
<evidence type="ECO:0000256" key="3">
    <source>
        <dbReference type="ARBA" id="ARBA00022741"/>
    </source>
</evidence>
<dbReference type="PROSITE" id="PS51419">
    <property type="entry name" value="RAB"/>
    <property type="match status" value="1"/>
</dbReference>
<dbReference type="SUPFAM" id="SSF52540">
    <property type="entry name" value="P-loop containing nucleoside triphosphate hydrolases"/>
    <property type="match status" value="1"/>
</dbReference>
<accession>A0AAW1AX37</accession>
<dbReference type="InterPro" id="IPR005225">
    <property type="entry name" value="Small_GTP-bd"/>
</dbReference>
<evidence type="ECO:0000256" key="5">
    <source>
        <dbReference type="ARBA" id="ARBA00023134"/>
    </source>
</evidence>
<comment type="similarity">
    <text evidence="1">Belongs to the small GTPase superfamily. Ras family.</text>
</comment>
<comment type="caution">
    <text evidence="8">The sequence shown here is derived from an EMBL/GenBank/DDBJ whole genome shotgun (WGS) entry which is preliminary data.</text>
</comment>
<feature type="region of interest" description="Disordered" evidence="7">
    <location>
        <begin position="316"/>
        <end position="380"/>
    </location>
</feature>
<dbReference type="EMBL" id="JAOTOJ010000012">
    <property type="protein sequence ID" value="KAK9394045.1"/>
    <property type="molecule type" value="Genomic_DNA"/>
</dbReference>
<dbReference type="PRINTS" id="PR00449">
    <property type="entry name" value="RASTRNSFRMNG"/>
</dbReference>
<feature type="region of interest" description="Disordered" evidence="7">
    <location>
        <begin position="1"/>
        <end position="120"/>
    </location>
</feature>
<dbReference type="CDD" id="cd04146">
    <property type="entry name" value="RERG_RasL11_like"/>
    <property type="match status" value="1"/>
</dbReference>
<keyword evidence="5" id="KW-0342">GTP-binding</keyword>
<dbReference type="NCBIfam" id="TIGR00231">
    <property type="entry name" value="small_GTP"/>
    <property type="match status" value="1"/>
</dbReference>
<reference evidence="8 9" key="1">
    <citation type="journal article" date="2024" name="Proc. Natl. Acad. Sci. U.S.A.">
        <title>The genetic regulatory architecture and epigenomic basis for age-related changes in rattlesnake venom.</title>
        <authorList>
            <person name="Hogan M.P."/>
            <person name="Holding M.L."/>
            <person name="Nystrom G.S."/>
            <person name="Colston T.J."/>
            <person name="Bartlett D.A."/>
            <person name="Mason A.J."/>
            <person name="Ellsworth S.A."/>
            <person name="Rautsaw R.M."/>
            <person name="Lawrence K.C."/>
            <person name="Strickland J.L."/>
            <person name="He B."/>
            <person name="Fraser P."/>
            <person name="Margres M.J."/>
            <person name="Gilbert D.M."/>
            <person name="Gibbs H.L."/>
            <person name="Parkinson C.L."/>
            <person name="Rokyta D.R."/>
        </authorList>
    </citation>
    <scope>NUCLEOTIDE SEQUENCE [LARGE SCALE GENOMIC DNA]</scope>
    <source>
        <strain evidence="8">DRR0105</strain>
    </source>
</reference>
<dbReference type="InterPro" id="IPR001806">
    <property type="entry name" value="Small_GTPase"/>
</dbReference>
<evidence type="ECO:0000313" key="9">
    <source>
        <dbReference type="Proteomes" id="UP001474421"/>
    </source>
</evidence>
<feature type="compositionally biased region" description="Basic residues" evidence="7">
    <location>
        <begin position="337"/>
        <end position="348"/>
    </location>
</feature>
<evidence type="ECO:0000256" key="4">
    <source>
        <dbReference type="ARBA" id="ARBA00022801"/>
    </source>
</evidence>
<keyword evidence="9" id="KW-1185">Reference proteome</keyword>
<evidence type="ECO:0000256" key="1">
    <source>
        <dbReference type="ARBA" id="ARBA00008344"/>
    </source>
</evidence>
<feature type="compositionally biased region" description="Gly residues" evidence="7">
    <location>
        <begin position="44"/>
        <end position="62"/>
    </location>
</feature>
<gene>
    <name evidence="8" type="ORF">NXF25_015708</name>
</gene>
<keyword evidence="3" id="KW-0547">Nucleotide-binding</keyword>
<dbReference type="PANTHER" id="PTHR45704">
    <property type="entry name" value="RAS-LIKE FAMILY MEMBER 11"/>
    <property type="match status" value="1"/>
</dbReference>
<dbReference type="Gene3D" id="3.40.50.300">
    <property type="entry name" value="P-loop containing nucleotide triphosphate hydrolases"/>
    <property type="match status" value="1"/>
</dbReference>
<dbReference type="Pfam" id="PF00071">
    <property type="entry name" value="Ras"/>
    <property type="match status" value="1"/>
</dbReference>
<dbReference type="AlphaFoldDB" id="A0AAW1AX37"/>
<evidence type="ECO:0000256" key="7">
    <source>
        <dbReference type="SAM" id="MobiDB-lite"/>
    </source>
</evidence>
<evidence type="ECO:0000256" key="6">
    <source>
        <dbReference type="ARBA" id="ARBA00048098"/>
    </source>
</evidence>
<feature type="compositionally biased region" description="Basic and acidic residues" evidence="7">
    <location>
        <begin position="89"/>
        <end position="99"/>
    </location>
</feature>
<evidence type="ECO:0000256" key="2">
    <source>
        <dbReference type="ARBA" id="ARBA00011984"/>
    </source>
</evidence>
<dbReference type="Proteomes" id="UP001474421">
    <property type="component" value="Unassembled WGS sequence"/>
</dbReference>
<dbReference type="PROSITE" id="PS51421">
    <property type="entry name" value="RAS"/>
    <property type="match status" value="1"/>
</dbReference>
<dbReference type="InterPro" id="IPR051065">
    <property type="entry name" value="Ras-related_GTPase"/>
</dbReference>
<keyword evidence="4" id="KW-0378">Hydrolase</keyword>
<dbReference type="SMART" id="SM00175">
    <property type="entry name" value="RAB"/>
    <property type="match status" value="1"/>
</dbReference>
<name>A0AAW1AX37_CROAD</name>
<dbReference type="InterPro" id="IPR027417">
    <property type="entry name" value="P-loop_NTPase"/>
</dbReference>
<dbReference type="GO" id="GO:0003925">
    <property type="term" value="F:G protein activity"/>
    <property type="evidence" value="ECO:0007669"/>
    <property type="project" value="UniProtKB-EC"/>
</dbReference>
<dbReference type="SMART" id="SM00173">
    <property type="entry name" value="RAS"/>
    <property type="match status" value="1"/>
</dbReference>
<organism evidence="8 9">
    <name type="scientific">Crotalus adamanteus</name>
    <name type="common">Eastern diamondback rattlesnake</name>
    <dbReference type="NCBI Taxonomy" id="8729"/>
    <lineage>
        <taxon>Eukaryota</taxon>
        <taxon>Metazoa</taxon>
        <taxon>Chordata</taxon>
        <taxon>Craniata</taxon>
        <taxon>Vertebrata</taxon>
        <taxon>Euteleostomi</taxon>
        <taxon>Lepidosauria</taxon>
        <taxon>Squamata</taxon>
        <taxon>Bifurcata</taxon>
        <taxon>Unidentata</taxon>
        <taxon>Episquamata</taxon>
        <taxon>Toxicofera</taxon>
        <taxon>Serpentes</taxon>
        <taxon>Colubroidea</taxon>
        <taxon>Viperidae</taxon>
        <taxon>Crotalinae</taxon>
        <taxon>Crotalus</taxon>
    </lineage>
</organism>
<feature type="compositionally biased region" description="Basic and acidic residues" evidence="7">
    <location>
        <begin position="349"/>
        <end position="380"/>
    </location>
</feature>
<comment type="catalytic activity">
    <reaction evidence="6">
        <text>GTP + H2O = GDP + phosphate + H(+)</text>
        <dbReference type="Rhea" id="RHEA:19669"/>
        <dbReference type="ChEBI" id="CHEBI:15377"/>
        <dbReference type="ChEBI" id="CHEBI:15378"/>
        <dbReference type="ChEBI" id="CHEBI:37565"/>
        <dbReference type="ChEBI" id="CHEBI:43474"/>
        <dbReference type="ChEBI" id="CHEBI:58189"/>
        <dbReference type="EC" id="3.6.5.2"/>
    </reaction>
</comment>
<evidence type="ECO:0000313" key="8">
    <source>
        <dbReference type="EMBL" id="KAK9394045.1"/>
    </source>
</evidence>
<dbReference type="EC" id="3.6.5.2" evidence="2"/>